<dbReference type="EMBL" id="FQUU01000007">
    <property type="protein sequence ID" value="SHF19304.1"/>
    <property type="molecule type" value="Genomic_DNA"/>
</dbReference>
<keyword evidence="2" id="KW-1185">Reference proteome</keyword>
<evidence type="ECO:0000313" key="2">
    <source>
        <dbReference type="Proteomes" id="UP000184048"/>
    </source>
</evidence>
<dbReference type="AlphaFoldDB" id="A0A1M4ZMT1"/>
<dbReference type="RefSeq" id="WP_072835198.1">
    <property type="nucleotide sequence ID" value="NZ_FQUU01000007.1"/>
</dbReference>
<accession>A0A1M4ZMT1</accession>
<gene>
    <name evidence="1" type="ORF">SAMN02745131_02003</name>
</gene>
<sequence>MNDFKKTIDRIDFNFKFIREGADEVFMVTYDNQSFRMITDQDGVWGIWQQVPGWIKGMEESLASAIEENYKADKVTG</sequence>
<dbReference type="Proteomes" id="UP000184048">
    <property type="component" value="Unassembled WGS sequence"/>
</dbReference>
<reference evidence="1 2" key="1">
    <citation type="submission" date="2016-11" db="EMBL/GenBank/DDBJ databases">
        <authorList>
            <person name="Jaros S."/>
            <person name="Januszkiewicz K."/>
            <person name="Wedrychowicz H."/>
        </authorList>
    </citation>
    <scope>NUCLEOTIDE SEQUENCE [LARGE SCALE GENOMIC DNA]</scope>
    <source>
        <strain evidence="1 2">DSM 18119</strain>
    </source>
</reference>
<name>A0A1M4ZMT1_9BACT</name>
<evidence type="ECO:0000313" key="1">
    <source>
        <dbReference type="EMBL" id="SHF19304.1"/>
    </source>
</evidence>
<organism evidence="1 2">
    <name type="scientific">Flavisolibacter ginsengisoli DSM 18119</name>
    <dbReference type="NCBI Taxonomy" id="1121884"/>
    <lineage>
        <taxon>Bacteria</taxon>
        <taxon>Pseudomonadati</taxon>
        <taxon>Bacteroidota</taxon>
        <taxon>Chitinophagia</taxon>
        <taxon>Chitinophagales</taxon>
        <taxon>Chitinophagaceae</taxon>
        <taxon>Flavisolibacter</taxon>
    </lineage>
</organism>
<dbReference type="OrthoDB" id="676755at2"/>
<protein>
    <submittedName>
        <fullName evidence="1">Uncharacterized protein</fullName>
    </submittedName>
</protein>
<proteinExistence type="predicted"/>